<feature type="transmembrane region" description="Helical" evidence="6">
    <location>
        <begin position="375"/>
        <end position="396"/>
    </location>
</feature>
<evidence type="ECO:0000256" key="3">
    <source>
        <dbReference type="ARBA" id="ARBA00022692"/>
    </source>
</evidence>
<dbReference type="GO" id="GO:0016020">
    <property type="term" value="C:membrane"/>
    <property type="evidence" value="ECO:0007669"/>
    <property type="project" value="UniProtKB-SubCell"/>
</dbReference>
<dbReference type="AlphaFoldDB" id="A0A0B8N1P1"/>
<keyword evidence="4 6" id="KW-1133">Transmembrane helix</keyword>
<dbReference type="PANTHER" id="PTHR23502">
    <property type="entry name" value="MAJOR FACILITATOR SUPERFAMILY"/>
    <property type="match status" value="1"/>
</dbReference>
<feature type="transmembrane region" description="Helical" evidence="6">
    <location>
        <begin position="402"/>
        <end position="427"/>
    </location>
</feature>
<feature type="transmembrane region" description="Helical" evidence="6">
    <location>
        <begin position="434"/>
        <end position="456"/>
    </location>
</feature>
<comment type="subcellular location">
    <subcellularLocation>
        <location evidence="1">Membrane</location>
        <topology evidence="1">Multi-pass membrane protein</topology>
    </subcellularLocation>
</comment>
<dbReference type="InterPro" id="IPR005829">
    <property type="entry name" value="Sugar_transporter_CS"/>
</dbReference>
<keyword evidence="3 6" id="KW-0812">Transmembrane</keyword>
<dbReference type="InterPro" id="IPR036259">
    <property type="entry name" value="MFS_trans_sf"/>
</dbReference>
<evidence type="ECO:0000313" key="8">
    <source>
        <dbReference type="EMBL" id="GAM42127.1"/>
    </source>
</evidence>
<keyword evidence="5 6" id="KW-0472">Membrane</keyword>
<feature type="transmembrane region" description="Helical" evidence="6">
    <location>
        <begin position="334"/>
        <end position="354"/>
    </location>
</feature>
<dbReference type="Proteomes" id="UP000053095">
    <property type="component" value="Unassembled WGS sequence"/>
</dbReference>
<dbReference type="GO" id="GO:0042908">
    <property type="term" value="P:xenobiotic transport"/>
    <property type="evidence" value="ECO:0007669"/>
    <property type="project" value="UniProtKB-ARBA"/>
</dbReference>
<feature type="transmembrane region" description="Helical" evidence="6">
    <location>
        <begin position="131"/>
        <end position="151"/>
    </location>
</feature>
<dbReference type="GO" id="GO:0140115">
    <property type="term" value="P:export across plasma membrane"/>
    <property type="evidence" value="ECO:0007669"/>
    <property type="project" value="UniProtKB-ARBA"/>
</dbReference>
<reference evidence="9" key="1">
    <citation type="journal article" date="2015" name="Genome Announc.">
        <title>Draft genome sequence of Talaromyces cellulolyticus strain Y-94, a source of lignocellulosic biomass-degrading enzymes.</title>
        <authorList>
            <person name="Fujii T."/>
            <person name="Koike H."/>
            <person name="Sawayama S."/>
            <person name="Yano S."/>
            <person name="Inoue H."/>
        </authorList>
    </citation>
    <scope>NUCLEOTIDE SEQUENCE [LARGE SCALE GENOMIC DNA]</scope>
    <source>
        <strain evidence="9">Y-94</strain>
    </source>
</reference>
<feature type="transmembrane region" description="Helical" evidence="6">
    <location>
        <begin position="191"/>
        <end position="214"/>
    </location>
</feature>
<evidence type="ECO:0000256" key="6">
    <source>
        <dbReference type="SAM" id="Phobius"/>
    </source>
</evidence>
<evidence type="ECO:0000256" key="2">
    <source>
        <dbReference type="ARBA" id="ARBA00008335"/>
    </source>
</evidence>
<evidence type="ECO:0000256" key="5">
    <source>
        <dbReference type="ARBA" id="ARBA00023136"/>
    </source>
</evidence>
<name>A0A0B8N1P1_TALPI</name>
<comment type="similarity">
    <text evidence="2">Belongs to the major facilitator superfamily.</text>
</comment>
<dbReference type="CDD" id="cd17323">
    <property type="entry name" value="MFS_Tpo1_MDR_like"/>
    <property type="match status" value="1"/>
</dbReference>
<dbReference type="EMBL" id="DF933839">
    <property type="protein sequence ID" value="GAM42127.1"/>
    <property type="molecule type" value="Genomic_DNA"/>
</dbReference>
<feature type="transmembrane region" description="Helical" evidence="6">
    <location>
        <begin position="63"/>
        <end position="80"/>
    </location>
</feature>
<feature type="transmembrane region" description="Helical" evidence="6">
    <location>
        <begin position="157"/>
        <end position="179"/>
    </location>
</feature>
<feature type="domain" description="Major facilitator superfamily (MFS) profile" evidence="7">
    <location>
        <begin position="65"/>
        <end position="497"/>
    </location>
</feature>
<dbReference type="PROSITE" id="PS50850">
    <property type="entry name" value="MFS"/>
    <property type="match status" value="1"/>
</dbReference>
<evidence type="ECO:0000256" key="1">
    <source>
        <dbReference type="ARBA" id="ARBA00004141"/>
    </source>
</evidence>
<dbReference type="SUPFAM" id="SSF103473">
    <property type="entry name" value="MFS general substrate transporter"/>
    <property type="match status" value="1"/>
</dbReference>
<dbReference type="PANTHER" id="PTHR23502:SF68">
    <property type="entry name" value="MULTIDRUG TRANSPORTER, PUTATIVE (AFU_ORTHOLOGUE AFUA_3G01120)-RELATED"/>
    <property type="match status" value="1"/>
</dbReference>
<accession>A0A0B8N1P1</accession>
<dbReference type="InterPro" id="IPR020846">
    <property type="entry name" value="MFS_dom"/>
</dbReference>
<dbReference type="InterPro" id="IPR011701">
    <property type="entry name" value="MFS"/>
</dbReference>
<gene>
    <name evidence="8" type="ORF">TCE0_043f15813</name>
</gene>
<dbReference type="GO" id="GO:0022857">
    <property type="term" value="F:transmembrane transporter activity"/>
    <property type="evidence" value="ECO:0007669"/>
    <property type="project" value="InterPro"/>
</dbReference>
<evidence type="ECO:0000256" key="4">
    <source>
        <dbReference type="ARBA" id="ARBA00022989"/>
    </source>
</evidence>
<evidence type="ECO:0000313" key="9">
    <source>
        <dbReference type="Proteomes" id="UP000053095"/>
    </source>
</evidence>
<feature type="transmembrane region" description="Helical" evidence="6">
    <location>
        <begin position="100"/>
        <end position="119"/>
    </location>
</feature>
<evidence type="ECO:0000259" key="7">
    <source>
        <dbReference type="PROSITE" id="PS50850"/>
    </source>
</evidence>
<feature type="transmembrane region" description="Helical" evidence="6">
    <location>
        <begin position="290"/>
        <end position="314"/>
    </location>
</feature>
<dbReference type="FunFam" id="1.20.1250.20:FF:000011">
    <property type="entry name" value="MFS multidrug transporter, putative"/>
    <property type="match status" value="1"/>
</dbReference>
<dbReference type="PROSITE" id="PS00216">
    <property type="entry name" value="SUGAR_TRANSPORT_1"/>
    <property type="match status" value="1"/>
</dbReference>
<feature type="transmembrane region" description="Helical" evidence="6">
    <location>
        <begin position="468"/>
        <end position="488"/>
    </location>
</feature>
<keyword evidence="9" id="KW-1185">Reference proteome</keyword>
<sequence length="502" mass="54656">MSDSTMNDKDSKMETTQDVISSEISGVNGEINKIGEQTDTQVVGWDGENDELNPMNWSDGRKWGILALVSLMTFITPLASSMFSPGVPQVMNEFHSSSTILSEIVVTVYVLGFAIGPLLVGPLSEIYGRKWVYLISCFVFLAFTIACAVSTNLNMLIAFRFLAGCAGSTPTVLGGATIGDMFSKEKRGGAMALWGMGPQLAPAIGPVIGGFLSQEQGWRWVFWFQAIISGVVLILGYVLLRETYAAVILEHKVKKLRHETGNQALRSSLPDLILTSQVWARALFRPMKMLLCSPIVFLLSLYVSVMFGYLYLFIATFPMVFQQQYGFSVGISGLAYLGLGIGSFLGLVITGKTSDVLYGKLSEKNGGVSAPEYRLPPLMLTSPLVTISFFLYGWSANAHVQWIVPIIGTALFSMGMIPAFISINMYLVDTFGKYSASALAASKVLQSIVGAFLPLAGKPLYDNLGFGWGNSVLGFIALSLIPVPWAFFKYGATIRTRFPITF</sequence>
<feature type="transmembrane region" description="Helical" evidence="6">
    <location>
        <begin position="220"/>
        <end position="240"/>
    </location>
</feature>
<proteinExistence type="inferred from homology"/>
<organism evidence="8 9">
    <name type="scientific">Talaromyces pinophilus</name>
    <name type="common">Penicillium pinophilum</name>
    <dbReference type="NCBI Taxonomy" id="128442"/>
    <lineage>
        <taxon>Eukaryota</taxon>
        <taxon>Fungi</taxon>
        <taxon>Dikarya</taxon>
        <taxon>Ascomycota</taxon>
        <taxon>Pezizomycotina</taxon>
        <taxon>Eurotiomycetes</taxon>
        <taxon>Eurotiomycetidae</taxon>
        <taxon>Eurotiales</taxon>
        <taxon>Trichocomaceae</taxon>
        <taxon>Talaromyces</taxon>
        <taxon>Talaromyces sect. Talaromyces</taxon>
    </lineage>
</organism>
<dbReference type="Gene3D" id="1.20.1250.20">
    <property type="entry name" value="MFS general substrate transporter like domains"/>
    <property type="match status" value="1"/>
</dbReference>
<protein>
    <recommendedName>
        <fullName evidence="7">Major facilitator superfamily (MFS) profile domain-containing protein</fullName>
    </recommendedName>
</protein>
<dbReference type="Pfam" id="PF07690">
    <property type="entry name" value="MFS_1"/>
    <property type="match status" value="1"/>
</dbReference>